<evidence type="ECO:0000256" key="8">
    <source>
        <dbReference type="ARBA" id="ARBA00022741"/>
    </source>
</evidence>
<evidence type="ECO:0000256" key="2">
    <source>
        <dbReference type="ARBA" id="ARBA00004286"/>
    </source>
</evidence>
<dbReference type="EMBL" id="VWPO01000422">
    <property type="protein sequence ID" value="NXY70049.1"/>
    <property type="molecule type" value="Genomic_DNA"/>
</dbReference>
<dbReference type="GO" id="GO:0017116">
    <property type="term" value="F:single-stranded DNA helicase activity"/>
    <property type="evidence" value="ECO:0007669"/>
    <property type="project" value="TreeGrafter"/>
</dbReference>
<feature type="non-terminal residue" evidence="21">
    <location>
        <position position="1"/>
    </location>
</feature>
<evidence type="ECO:0000259" key="20">
    <source>
        <dbReference type="Pfam" id="PF25894"/>
    </source>
</evidence>
<dbReference type="AlphaFoldDB" id="A0A7L4LXE1"/>
<dbReference type="GO" id="GO:0005737">
    <property type="term" value="C:cytoplasm"/>
    <property type="evidence" value="ECO:0007669"/>
    <property type="project" value="UniProtKB-SubCell"/>
</dbReference>
<dbReference type="CDD" id="cd18809">
    <property type="entry name" value="SF1_C_RecD"/>
    <property type="match status" value="1"/>
</dbReference>
<evidence type="ECO:0000313" key="21">
    <source>
        <dbReference type="EMBL" id="NXY70049.1"/>
    </source>
</evidence>
<feature type="compositionally biased region" description="Acidic residues" evidence="17">
    <location>
        <begin position="29"/>
        <end position="47"/>
    </location>
</feature>
<proteinExistence type="inferred from homology"/>
<comment type="subcellular location">
    <subcellularLocation>
        <location evidence="2">Chromosome</location>
    </subcellularLocation>
    <subcellularLocation>
        <location evidence="3">Cytoplasm</location>
    </subcellularLocation>
    <subcellularLocation>
        <location evidence="1">Nucleus</location>
    </subcellularLocation>
</comment>
<evidence type="ECO:0000256" key="12">
    <source>
        <dbReference type="ARBA" id="ARBA00023242"/>
    </source>
</evidence>
<feature type="non-terminal residue" evidence="21">
    <location>
        <position position="1048"/>
    </location>
</feature>
<keyword evidence="12" id="KW-0539">Nucleus</keyword>
<dbReference type="SUPFAM" id="SSF52540">
    <property type="entry name" value="P-loop containing nucleoside triphosphate hydrolases"/>
    <property type="match status" value="2"/>
</dbReference>
<keyword evidence="22" id="KW-1185">Reference proteome</keyword>
<feature type="chain" id="PRO_5029655166" description="DNA helicase B" evidence="19">
    <location>
        <begin position="27"/>
        <end position="1048"/>
    </location>
</feature>
<keyword evidence="10 21" id="KW-0347">Helicase</keyword>
<keyword evidence="5" id="KW-0158">Chromosome</keyword>
<keyword evidence="11" id="KW-0067">ATP-binding</keyword>
<sequence>HVRQSAGAVVELWGLLLPPRWVVVAAGGSEEEEEEEETEEEAEEEPQLSEAALLEATGPELAAALPPRRAVIIQEDNSRKEYEVVGRFPLVDPWWRVNVKVKKMGSKYFVQGYPSYFLRTDIEENNRQVFSLFLKECGVPEDFKEKFFTWLPMDSMLSFRNLEDKLKQFQVSHLQMGKKQRDTKDYDIFYYVLKSFAGKAVLVALAFPMILEFLPILLPRHFCCLLNMVCWQRKTEESNGMDGEELHFEDKMLTKLDEILKNEPWKLGFSRITYRELNLSYCEATWAAFCQCEHLLWKIPELQKNALILYNQLKKKCREMGHTYEDQDELARFVSKDMSIEHAWQSLEFLKDQNIVIREKKLVFLPHLYKSEKDIAMYVGNLLSNHSWQLDVDVRKILNISQTSSEVVHNEMNVTQAHEMEHLKENSLDSHNCENQFLEKEVGSMSGTQGKAEVDLDQAIAVKKICSNPVTIISGKGGCGKSTVVSCLFRHLKQMEKEVEAASKDFEEDLDASEEWNTFDHHWESENMYTKKMLNVLFTAPTGRAASLLSEKTKLPAYTLHQIIYSFKSWRQSEQVQPWKFSTVTVLIVDEGSLVSVHILSLVLKLLCEHAQLAKLIILGDTRQLPSIEPGNMLADIFEGLKSRGFSVELRTNHRAESQLIVDNATRISHRKLPEFDEVLKVSDWNEEMTMPSPEKKFILIALPAGGSCENLQTAIRTLLKKGPGLQDAKQSQFIAFRRQDCELINELCCQHYSNHLTRDHKKRLLFQIDDKISCMRNTYLKDLLPDRGLGEGPNCHECKSGQTSLATETAEDKRLCNGDIFFITGDVEIDKQRLLTISSTYGSTFTVRYKALKKLCHIKHAWARTIHTFQGSEEKTVVYVVGNPGRQHWQHVYTAVTRGRCRVYVIAEEMHLRRAVTNKNMPRKTRLQRFLREAIAETSNCPKQTSSPLTKSCQSQEVETPSVSTTQGAPDPPEPLTGLIKQERSAHLNQEQAGSFLQSPSKRQQSPAENSKDALKIPSVIEDSPLGSSRLQNLTLGQPTPRKLFKS</sequence>
<keyword evidence="6" id="KW-0963">Cytoplasm</keyword>
<evidence type="ECO:0000256" key="19">
    <source>
        <dbReference type="SAM" id="SignalP"/>
    </source>
</evidence>
<evidence type="ECO:0000256" key="11">
    <source>
        <dbReference type="ARBA" id="ARBA00022840"/>
    </source>
</evidence>
<dbReference type="PANTHER" id="PTHR43788">
    <property type="entry name" value="DNA2/NAM7 HELICASE FAMILY MEMBER"/>
    <property type="match status" value="1"/>
</dbReference>
<feature type="transmembrane region" description="Helical" evidence="18">
    <location>
        <begin position="188"/>
        <end position="211"/>
    </location>
</feature>
<dbReference type="GO" id="GO:0005634">
    <property type="term" value="C:nucleus"/>
    <property type="evidence" value="ECO:0007669"/>
    <property type="project" value="UniProtKB-SubCell"/>
</dbReference>
<reference evidence="21 22" key="1">
    <citation type="submission" date="2019-09" db="EMBL/GenBank/DDBJ databases">
        <title>Bird 10,000 Genomes (B10K) Project - Family phase.</title>
        <authorList>
            <person name="Zhang G."/>
        </authorList>
    </citation>
    <scope>NUCLEOTIDE SEQUENCE [LARGE SCALE GENOMIC DNA]</scope>
    <source>
        <strain evidence="21">B10K-CU-031-08</strain>
        <tissue evidence="21">Muscle</tissue>
    </source>
</reference>
<organism evidence="21 22">
    <name type="scientific">Glareola pratincola</name>
    <name type="common">Collared pratincole</name>
    <name type="synonym">Hirundo pratincola</name>
    <dbReference type="NCBI Taxonomy" id="43316"/>
    <lineage>
        <taxon>Eukaryota</taxon>
        <taxon>Metazoa</taxon>
        <taxon>Chordata</taxon>
        <taxon>Craniata</taxon>
        <taxon>Vertebrata</taxon>
        <taxon>Euteleostomi</taxon>
        <taxon>Archelosauria</taxon>
        <taxon>Archosauria</taxon>
        <taxon>Dinosauria</taxon>
        <taxon>Saurischia</taxon>
        <taxon>Theropoda</taxon>
        <taxon>Coelurosauria</taxon>
        <taxon>Aves</taxon>
        <taxon>Neognathae</taxon>
        <taxon>Neoaves</taxon>
        <taxon>Charadriiformes</taxon>
        <taxon>Glareolidae</taxon>
        <taxon>Glareola</taxon>
    </lineage>
</organism>
<dbReference type="InterPro" id="IPR058839">
    <property type="entry name" value="WHD_HELB"/>
</dbReference>
<evidence type="ECO:0000313" key="22">
    <source>
        <dbReference type="Proteomes" id="UP000583049"/>
    </source>
</evidence>
<feature type="compositionally biased region" description="Polar residues" evidence="17">
    <location>
        <begin position="988"/>
        <end position="1010"/>
    </location>
</feature>
<dbReference type="EC" id="3.6.4.12" evidence="4"/>
<comment type="catalytic activity">
    <reaction evidence="13">
        <text>ATP + H2O = ADP + phosphate + H(+)</text>
        <dbReference type="Rhea" id="RHEA:13065"/>
        <dbReference type="ChEBI" id="CHEBI:15377"/>
        <dbReference type="ChEBI" id="CHEBI:15378"/>
        <dbReference type="ChEBI" id="CHEBI:30616"/>
        <dbReference type="ChEBI" id="CHEBI:43474"/>
        <dbReference type="ChEBI" id="CHEBI:456216"/>
        <dbReference type="EC" id="3.6.4.12"/>
    </reaction>
</comment>
<comment type="function">
    <text evidence="14">5'-3' DNA helicase involved in DNA damage response by acting as an inhibitor of DNA end resection. Recruitment to single-stranded DNA (ssDNA) following DNA damage leads to inhibit the nucleases catalyzing resection, such as EXO1, BLM and DNA2, possibly via the 5'-3' ssDNA translocase activity of HELB. As cells approach S phase, DNA end resection is promoted by the nuclear export of HELB following phosphorylation. Acts independently of TP53BP1. Unwinds duplex DNA with 5'-3' polarity. Has single-strand DNA-dependent ATPase and DNA helicase activities. Prefers ATP and dATP as substrates. During S phase, may facilitate cellular recovery from replication stress.</text>
</comment>
<evidence type="ECO:0000256" key="13">
    <source>
        <dbReference type="ARBA" id="ARBA00047995"/>
    </source>
</evidence>
<dbReference type="InterPro" id="IPR050534">
    <property type="entry name" value="Coronavir_polyprotein_1ab"/>
</dbReference>
<protein>
    <recommendedName>
        <fullName evidence="16">DNA helicase B</fullName>
        <ecNumber evidence="4">3.6.4.12</ecNumber>
    </recommendedName>
</protein>
<dbReference type="GO" id="GO:0016787">
    <property type="term" value="F:hydrolase activity"/>
    <property type="evidence" value="ECO:0007669"/>
    <property type="project" value="UniProtKB-KW"/>
</dbReference>
<dbReference type="GO" id="GO:2000042">
    <property type="term" value="P:negative regulation of double-strand break repair via homologous recombination"/>
    <property type="evidence" value="ECO:0007669"/>
    <property type="project" value="UniProtKB-ARBA"/>
</dbReference>
<dbReference type="InterPro" id="IPR027417">
    <property type="entry name" value="P-loop_NTPase"/>
</dbReference>
<dbReference type="GO" id="GO:1903775">
    <property type="term" value="P:regulation of DNA double-strand break processing"/>
    <property type="evidence" value="ECO:0007669"/>
    <property type="project" value="UniProtKB-ARBA"/>
</dbReference>
<dbReference type="PANTHER" id="PTHR43788:SF6">
    <property type="entry name" value="DNA HELICASE B"/>
    <property type="match status" value="1"/>
</dbReference>
<gene>
    <name evidence="21" type="primary">Helb</name>
    <name evidence="21" type="ORF">GLAPRA_R03500</name>
</gene>
<evidence type="ECO:0000256" key="15">
    <source>
        <dbReference type="ARBA" id="ARBA00061441"/>
    </source>
</evidence>
<feature type="compositionally biased region" description="Polar residues" evidence="17">
    <location>
        <begin position="1027"/>
        <end position="1039"/>
    </location>
</feature>
<dbReference type="Proteomes" id="UP000583049">
    <property type="component" value="Unassembled WGS sequence"/>
</dbReference>
<evidence type="ECO:0000256" key="10">
    <source>
        <dbReference type="ARBA" id="ARBA00022806"/>
    </source>
</evidence>
<evidence type="ECO:0000256" key="9">
    <source>
        <dbReference type="ARBA" id="ARBA00022801"/>
    </source>
</evidence>
<feature type="domain" description="DNA helicase B winged helix" evidence="20">
    <location>
        <begin position="256"/>
        <end position="365"/>
    </location>
</feature>
<keyword evidence="7" id="KW-0597">Phosphoprotein</keyword>
<keyword evidence="19" id="KW-0732">Signal</keyword>
<dbReference type="GO" id="GO:0005524">
    <property type="term" value="F:ATP binding"/>
    <property type="evidence" value="ECO:0007669"/>
    <property type="project" value="UniProtKB-KW"/>
</dbReference>
<dbReference type="Gene3D" id="2.30.30.940">
    <property type="match status" value="1"/>
</dbReference>
<dbReference type="Pfam" id="PF25894">
    <property type="entry name" value="WHD_HELB"/>
    <property type="match status" value="1"/>
</dbReference>
<keyword evidence="18" id="KW-0472">Membrane</keyword>
<feature type="signal peptide" evidence="19">
    <location>
        <begin position="1"/>
        <end position="26"/>
    </location>
</feature>
<dbReference type="CDD" id="cd17933">
    <property type="entry name" value="DEXSc_RecD-like"/>
    <property type="match status" value="1"/>
</dbReference>
<accession>A0A7L4LXE1</accession>
<feature type="compositionally biased region" description="Polar residues" evidence="17">
    <location>
        <begin position="939"/>
        <end position="969"/>
    </location>
</feature>
<evidence type="ECO:0000256" key="14">
    <source>
        <dbReference type="ARBA" id="ARBA00055511"/>
    </source>
</evidence>
<evidence type="ECO:0000256" key="5">
    <source>
        <dbReference type="ARBA" id="ARBA00022454"/>
    </source>
</evidence>
<dbReference type="FunFam" id="3.40.50.300:FF:001523">
    <property type="entry name" value="Helicase (DNA) B"/>
    <property type="match status" value="1"/>
</dbReference>
<name>A0A7L4LXE1_GLAPT</name>
<evidence type="ECO:0000256" key="18">
    <source>
        <dbReference type="SAM" id="Phobius"/>
    </source>
</evidence>
<dbReference type="GO" id="GO:0005694">
    <property type="term" value="C:chromosome"/>
    <property type="evidence" value="ECO:0007669"/>
    <property type="project" value="UniProtKB-SubCell"/>
</dbReference>
<comment type="caution">
    <text evidence="21">The sequence shown here is derived from an EMBL/GenBank/DDBJ whole genome shotgun (WGS) entry which is preliminary data.</text>
</comment>
<evidence type="ECO:0000256" key="6">
    <source>
        <dbReference type="ARBA" id="ARBA00022490"/>
    </source>
</evidence>
<evidence type="ECO:0000256" key="1">
    <source>
        <dbReference type="ARBA" id="ARBA00004123"/>
    </source>
</evidence>
<evidence type="ECO:0000256" key="4">
    <source>
        <dbReference type="ARBA" id="ARBA00012551"/>
    </source>
</evidence>
<feature type="region of interest" description="Disordered" evidence="17">
    <location>
        <begin position="27"/>
        <end position="48"/>
    </location>
</feature>
<keyword evidence="9" id="KW-0378">Hydrolase</keyword>
<feature type="region of interest" description="Disordered" evidence="17">
    <location>
        <begin position="939"/>
        <end position="1048"/>
    </location>
</feature>
<dbReference type="Gene3D" id="3.40.50.300">
    <property type="entry name" value="P-loop containing nucleotide triphosphate hydrolases"/>
    <property type="match status" value="2"/>
</dbReference>
<evidence type="ECO:0000256" key="3">
    <source>
        <dbReference type="ARBA" id="ARBA00004496"/>
    </source>
</evidence>
<keyword evidence="18" id="KW-0812">Transmembrane</keyword>
<keyword evidence="8" id="KW-0547">Nucleotide-binding</keyword>
<dbReference type="Pfam" id="PF13604">
    <property type="entry name" value="AAA_30"/>
    <property type="match status" value="1"/>
</dbReference>
<dbReference type="GO" id="GO:0006269">
    <property type="term" value="P:DNA replication, synthesis of primer"/>
    <property type="evidence" value="ECO:0007669"/>
    <property type="project" value="UniProtKB-ARBA"/>
</dbReference>
<evidence type="ECO:0000256" key="17">
    <source>
        <dbReference type="SAM" id="MobiDB-lite"/>
    </source>
</evidence>
<keyword evidence="18" id="KW-1133">Transmembrane helix</keyword>
<comment type="similarity">
    <text evidence="15">Belongs to the RecD family. HELB subfamily.</text>
</comment>
<dbReference type="GO" id="GO:0006974">
    <property type="term" value="P:DNA damage response"/>
    <property type="evidence" value="ECO:0007669"/>
    <property type="project" value="UniProtKB-ARBA"/>
</dbReference>
<evidence type="ECO:0000256" key="7">
    <source>
        <dbReference type="ARBA" id="ARBA00022553"/>
    </source>
</evidence>
<evidence type="ECO:0000256" key="16">
    <source>
        <dbReference type="ARBA" id="ARBA00072281"/>
    </source>
</evidence>